<dbReference type="PATRIC" id="fig|698760.3.peg.3579"/>
<gene>
    <name evidence="2" type="ORF">STRTUCAR8_08566</name>
</gene>
<evidence type="ECO:0000256" key="1">
    <source>
        <dbReference type="SAM" id="Phobius"/>
    </source>
</evidence>
<keyword evidence="3" id="KW-1185">Reference proteome</keyword>
<reference evidence="2 3" key="1">
    <citation type="journal article" date="2011" name="Plasmid">
        <title>Streptomyces turgidiscabies Car8 contains a modular pathogenicity island that shares virulence genes with other actinobacterial plant pathogens.</title>
        <authorList>
            <person name="Huguet-Tapia J.C."/>
            <person name="Badger J.H."/>
            <person name="Loria R."/>
            <person name="Pettis G.S."/>
        </authorList>
    </citation>
    <scope>NUCLEOTIDE SEQUENCE [LARGE SCALE GENOMIC DNA]</scope>
    <source>
        <strain evidence="2 3">Car8</strain>
    </source>
</reference>
<feature type="transmembrane region" description="Helical" evidence="1">
    <location>
        <begin position="34"/>
        <end position="51"/>
    </location>
</feature>
<proteinExistence type="predicted"/>
<comment type="caution">
    <text evidence="2">The sequence shown here is derived from an EMBL/GenBank/DDBJ whole genome shotgun (WGS) entry which is preliminary data.</text>
</comment>
<protein>
    <submittedName>
        <fullName evidence="2">Uncharacterized protein</fullName>
    </submittedName>
</protein>
<dbReference type="EMBL" id="AEJB01000272">
    <property type="protein sequence ID" value="ELP67667.1"/>
    <property type="molecule type" value="Genomic_DNA"/>
</dbReference>
<keyword evidence="1" id="KW-0812">Transmembrane</keyword>
<evidence type="ECO:0000313" key="2">
    <source>
        <dbReference type="EMBL" id="ELP67667.1"/>
    </source>
</evidence>
<dbReference type="RefSeq" id="WP_006377196.1">
    <property type="nucleotide sequence ID" value="NZ_AEJB01000272.1"/>
</dbReference>
<organism evidence="2 3">
    <name type="scientific">Streptomyces turgidiscabies (strain Car8)</name>
    <dbReference type="NCBI Taxonomy" id="698760"/>
    <lineage>
        <taxon>Bacteria</taxon>
        <taxon>Bacillati</taxon>
        <taxon>Actinomycetota</taxon>
        <taxon>Actinomycetes</taxon>
        <taxon>Kitasatosporales</taxon>
        <taxon>Streptomycetaceae</taxon>
        <taxon>Streptomyces</taxon>
    </lineage>
</organism>
<dbReference type="AlphaFoldDB" id="L7F8X4"/>
<accession>L7F8X4</accession>
<sequence length="54" mass="5917">MTARSRLAFVATCLSCCLVFQVVPMSIVLPTVGIYAACVLAASLPYAWRAIRRR</sequence>
<dbReference type="Proteomes" id="UP000010931">
    <property type="component" value="Unassembled WGS sequence"/>
</dbReference>
<evidence type="ECO:0000313" key="3">
    <source>
        <dbReference type="Proteomes" id="UP000010931"/>
    </source>
</evidence>
<keyword evidence="1" id="KW-0472">Membrane</keyword>
<keyword evidence="1" id="KW-1133">Transmembrane helix</keyword>
<name>L7F8X4_STRT8</name>